<dbReference type="InterPro" id="IPR005069">
    <property type="entry name" value="Nucl-diP-sugar_transferase"/>
</dbReference>
<dbReference type="EMBL" id="RXIC02000026">
    <property type="protein sequence ID" value="KAB1204100.1"/>
    <property type="molecule type" value="Genomic_DNA"/>
</dbReference>
<feature type="domain" description="Nucleotide-diphospho-sugar transferase" evidence="1">
    <location>
        <begin position="42"/>
        <end position="243"/>
    </location>
</feature>
<evidence type="ECO:0000313" key="2">
    <source>
        <dbReference type="EMBL" id="KAB1204100.1"/>
    </source>
</evidence>
<evidence type="ECO:0000259" key="1">
    <source>
        <dbReference type="Pfam" id="PF03407"/>
    </source>
</evidence>
<dbReference type="Pfam" id="PF03407">
    <property type="entry name" value="Nucleotid_trans"/>
    <property type="match status" value="1"/>
</dbReference>
<protein>
    <recommendedName>
        <fullName evidence="1">Nucleotide-diphospho-sugar transferase domain-containing protein</fullName>
    </recommendedName>
</protein>
<dbReference type="InterPro" id="IPR044821">
    <property type="entry name" value="At1g28695/At4g15970-like"/>
</dbReference>
<gene>
    <name evidence="2" type="ORF">CJ030_MR8G001612</name>
</gene>
<accession>A0A6A1UYE4</accession>
<dbReference type="OrthoDB" id="540503at2759"/>
<dbReference type="AlphaFoldDB" id="A0A6A1UYE4"/>
<comment type="caution">
    <text evidence="2">The sequence shown here is derived from an EMBL/GenBank/DDBJ whole genome shotgun (WGS) entry which is preliminary data.</text>
</comment>
<dbReference type="PANTHER" id="PTHR46038">
    <property type="entry name" value="EXPRESSED PROTEIN-RELATED"/>
    <property type="match status" value="1"/>
</dbReference>
<keyword evidence="3" id="KW-1185">Reference proteome</keyword>
<proteinExistence type="predicted"/>
<sequence length="287" mass="33162">MENSLNRTVIIAIVNKAYVEGDKPMLDLFLDSFFLGEGTRELVDHLLLVSVDQTSFERCKFLRLRCYRLKMDDGVDSSGEKLYMSRGFIKMMWRRTLFLGDVLKRGYSFIFTDSDVMWLRNPLPRLSQNESTDLQISTDHFNRDEWSEANPINTGFYMVRSNKKTISLFDAWYARKDNSTGLKEQDVLANMMHEGVFRELGLRVRFLDTNYFSGFCEDSKDFRAVTTVHANCCRTISAKVADLMALMHCWKMFKGTSTNETPTSGCSKHVACCDSWKYFNGHTCVTN</sequence>
<name>A0A6A1UYE4_9ROSI</name>
<dbReference type="PANTHER" id="PTHR46038:SF29">
    <property type="entry name" value="NUCLEOTIDE-DIPHOSPHO-SUGAR TRANSFERASE DOMAIN-CONTAINING PROTEIN"/>
    <property type="match status" value="1"/>
</dbReference>
<dbReference type="Proteomes" id="UP000516437">
    <property type="component" value="Chromosome 8"/>
</dbReference>
<organism evidence="2 3">
    <name type="scientific">Morella rubra</name>
    <name type="common">Chinese bayberry</name>
    <dbReference type="NCBI Taxonomy" id="262757"/>
    <lineage>
        <taxon>Eukaryota</taxon>
        <taxon>Viridiplantae</taxon>
        <taxon>Streptophyta</taxon>
        <taxon>Embryophyta</taxon>
        <taxon>Tracheophyta</taxon>
        <taxon>Spermatophyta</taxon>
        <taxon>Magnoliopsida</taxon>
        <taxon>eudicotyledons</taxon>
        <taxon>Gunneridae</taxon>
        <taxon>Pentapetalae</taxon>
        <taxon>rosids</taxon>
        <taxon>fabids</taxon>
        <taxon>Fagales</taxon>
        <taxon>Myricaceae</taxon>
        <taxon>Morella</taxon>
    </lineage>
</organism>
<evidence type="ECO:0000313" key="3">
    <source>
        <dbReference type="Proteomes" id="UP000516437"/>
    </source>
</evidence>
<reference evidence="2 3" key="1">
    <citation type="journal article" date="2019" name="Plant Biotechnol. J.">
        <title>The red bayberry genome and genetic basis of sex determination.</title>
        <authorList>
            <person name="Jia H.M."/>
            <person name="Jia H.J."/>
            <person name="Cai Q.L."/>
            <person name="Wang Y."/>
            <person name="Zhao H.B."/>
            <person name="Yang W.F."/>
            <person name="Wang G.Y."/>
            <person name="Li Y.H."/>
            <person name="Zhan D.L."/>
            <person name="Shen Y.T."/>
            <person name="Niu Q.F."/>
            <person name="Chang L."/>
            <person name="Qiu J."/>
            <person name="Zhao L."/>
            <person name="Xie H.B."/>
            <person name="Fu W.Y."/>
            <person name="Jin J."/>
            <person name="Li X.W."/>
            <person name="Jiao Y."/>
            <person name="Zhou C.C."/>
            <person name="Tu T."/>
            <person name="Chai C.Y."/>
            <person name="Gao J.L."/>
            <person name="Fan L.J."/>
            <person name="van de Weg E."/>
            <person name="Wang J.Y."/>
            <person name="Gao Z.S."/>
        </authorList>
    </citation>
    <scope>NUCLEOTIDE SEQUENCE [LARGE SCALE GENOMIC DNA]</scope>
    <source>
        <tissue evidence="2">Leaves</tissue>
    </source>
</reference>